<dbReference type="InterPro" id="IPR034545">
    <property type="entry name" value="Meikin"/>
</dbReference>
<dbReference type="PANTHER" id="PTHR38006">
    <property type="entry name" value="MEIOSIS-SPECIFIC KINETOCHORE PROTEIN"/>
    <property type="match status" value="1"/>
</dbReference>
<organism evidence="1 2">
    <name type="scientific">Myotis myotis</name>
    <name type="common">Greater mouse-eared bat</name>
    <name type="synonym">Vespertilio myotis</name>
    <dbReference type="NCBI Taxonomy" id="51298"/>
    <lineage>
        <taxon>Eukaryota</taxon>
        <taxon>Metazoa</taxon>
        <taxon>Chordata</taxon>
        <taxon>Craniata</taxon>
        <taxon>Vertebrata</taxon>
        <taxon>Euteleostomi</taxon>
        <taxon>Mammalia</taxon>
        <taxon>Eutheria</taxon>
        <taxon>Laurasiatheria</taxon>
        <taxon>Chiroptera</taxon>
        <taxon>Yangochiroptera</taxon>
        <taxon>Vespertilionidae</taxon>
        <taxon>Myotis</taxon>
    </lineage>
</organism>
<dbReference type="GO" id="GO:0000776">
    <property type="term" value="C:kinetochore"/>
    <property type="evidence" value="ECO:0007669"/>
    <property type="project" value="InterPro"/>
</dbReference>
<dbReference type="Proteomes" id="UP000527355">
    <property type="component" value="Unassembled WGS sequence"/>
</dbReference>
<evidence type="ECO:0000313" key="2">
    <source>
        <dbReference type="Proteomes" id="UP000527355"/>
    </source>
</evidence>
<accession>A0A7J7XIC1</accession>
<dbReference type="EMBL" id="JABWUV010000006">
    <property type="protein sequence ID" value="KAF6349382.1"/>
    <property type="molecule type" value="Genomic_DNA"/>
</dbReference>
<dbReference type="GO" id="GO:0016321">
    <property type="term" value="P:female meiosis chromosome segregation"/>
    <property type="evidence" value="ECO:0007669"/>
    <property type="project" value="TreeGrafter"/>
</dbReference>
<gene>
    <name evidence="1" type="ORF">mMyoMyo1_012960</name>
</gene>
<dbReference type="GO" id="GO:0007060">
    <property type="term" value="P:male meiosis chromosome segregation"/>
    <property type="evidence" value="ECO:0007669"/>
    <property type="project" value="TreeGrafter"/>
</dbReference>
<dbReference type="GO" id="GO:0010789">
    <property type="term" value="P:meiotic sister chromatid cohesion involved in meiosis I"/>
    <property type="evidence" value="ECO:0007669"/>
    <property type="project" value="TreeGrafter"/>
</dbReference>
<evidence type="ECO:0000313" key="1">
    <source>
        <dbReference type="EMBL" id="KAF6349382.1"/>
    </source>
</evidence>
<dbReference type="PANTHER" id="PTHR38006:SF1">
    <property type="entry name" value="MEIOSIS-SPECIFIC KINETOCHORE PROTEIN"/>
    <property type="match status" value="1"/>
</dbReference>
<name>A0A7J7XIC1_MYOMY</name>
<sequence>MSVFLFQVPLNTSEICCIIRASPGTRQVKSKGVIVKKKTYSLPKDIPQGYEVFKDRDHIIDFCFYL</sequence>
<protein>
    <submittedName>
        <fullName evidence="1">Meiotic kinetochore factor</fullName>
    </submittedName>
</protein>
<reference evidence="1 2" key="1">
    <citation type="journal article" date="2020" name="Nature">
        <title>Six reference-quality genomes reveal evolution of bat adaptations.</title>
        <authorList>
            <person name="Jebb D."/>
            <person name="Huang Z."/>
            <person name="Pippel M."/>
            <person name="Hughes G.M."/>
            <person name="Lavrichenko K."/>
            <person name="Devanna P."/>
            <person name="Winkler S."/>
            <person name="Jermiin L.S."/>
            <person name="Skirmuntt E.C."/>
            <person name="Katzourakis A."/>
            <person name="Burkitt-Gray L."/>
            <person name="Ray D.A."/>
            <person name="Sullivan K.A.M."/>
            <person name="Roscito J.G."/>
            <person name="Kirilenko B.M."/>
            <person name="Davalos L.M."/>
            <person name="Corthals A.P."/>
            <person name="Power M.L."/>
            <person name="Jones G."/>
            <person name="Ransome R.D."/>
            <person name="Dechmann D.K.N."/>
            <person name="Locatelli A.G."/>
            <person name="Puechmaille S.J."/>
            <person name="Fedrigo O."/>
            <person name="Jarvis E.D."/>
            <person name="Hiller M."/>
            <person name="Vernes S.C."/>
            <person name="Myers E.W."/>
            <person name="Teeling E.C."/>
        </authorList>
    </citation>
    <scope>NUCLEOTIDE SEQUENCE [LARGE SCALE GENOMIC DNA]</scope>
    <source>
        <strain evidence="1">MMyoMyo1</strain>
        <tissue evidence="1">Flight muscle</tissue>
    </source>
</reference>
<dbReference type="GO" id="GO:0051754">
    <property type="term" value="P:meiotic sister chromatid cohesion, centromeric"/>
    <property type="evidence" value="ECO:0007669"/>
    <property type="project" value="InterPro"/>
</dbReference>
<keyword evidence="2" id="KW-1185">Reference proteome</keyword>
<proteinExistence type="predicted"/>
<dbReference type="GO" id="GO:0045143">
    <property type="term" value="P:homologous chromosome segregation"/>
    <property type="evidence" value="ECO:0007669"/>
    <property type="project" value="TreeGrafter"/>
</dbReference>
<dbReference type="AlphaFoldDB" id="A0A7J7XIC1"/>
<dbReference type="VEuPathDB" id="HostDB:GeneID_118657906"/>
<comment type="caution">
    <text evidence="1">The sequence shown here is derived from an EMBL/GenBank/DDBJ whole genome shotgun (WGS) entry which is preliminary data.</text>
</comment>